<evidence type="ECO:0000313" key="3">
    <source>
        <dbReference type="WBParaSite" id="GPLIN_001194400"/>
    </source>
</evidence>
<keyword evidence="2" id="KW-1185">Reference proteome</keyword>
<dbReference type="AlphaFoldDB" id="A0A183CGD9"/>
<dbReference type="SUPFAM" id="SSF53098">
    <property type="entry name" value="Ribonuclease H-like"/>
    <property type="match status" value="1"/>
</dbReference>
<name>A0A183CGD9_GLOPA</name>
<dbReference type="GO" id="GO:0005730">
    <property type="term" value="C:nucleolus"/>
    <property type="evidence" value="ECO:0007669"/>
    <property type="project" value="TreeGrafter"/>
</dbReference>
<protein>
    <submittedName>
        <fullName evidence="3">3'-5' exonuclease domain-containing protein</fullName>
    </submittedName>
</protein>
<dbReference type="GO" id="GO:0071040">
    <property type="term" value="P:nuclear polyadenylation-dependent antisense transcript catabolic process"/>
    <property type="evidence" value="ECO:0007669"/>
    <property type="project" value="TreeGrafter"/>
</dbReference>
<accession>A0A183CGD9</accession>
<organism evidence="2 3">
    <name type="scientific">Globodera pallida</name>
    <name type="common">Potato cyst nematode worm</name>
    <name type="synonym">Heterodera pallida</name>
    <dbReference type="NCBI Taxonomy" id="36090"/>
    <lineage>
        <taxon>Eukaryota</taxon>
        <taxon>Metazoa</taxon>
        <taxon>Ecdysozoa</taxon>
        <taxon>Nematoda</taxon>
        <taxon>Chromadorea</taxon>
        <taxon>Rhabditida</taxon>
        <taxon>Tylenchina</taxon>
        <taxon>Tylenchomorpha</taxon>
        <taxon>Tylenchoidea</taxon>
        <taxon>Heteroderidae</taxon>
        <taxon>Heteroderinae</taxon>
        <taxon>Globodera</taxon>
    </lineage>
</organism>
<dbReference type="GO" id="GO:0071038">
    <property type="term" value="P:TRAMP-dependent tRNA surveillance pathway"/>
    <property type="evidence" value="ECO:0007669"/>
    <property type="project" value="TreeGrafter"/>
</dbReference>
<dbReference type="GO" id="GO:0003727">
    <property type="term" value="F:single-stranded RNA binding"/>
    <property type="evidence" value="ECO:0007669"/>
    <property type="project" value="TreeGrafter"/>
</dbReference>
<dbReference type="InterPro" id="IPR036397">
    <property type="entry name" value="RNaseH_sf"/>
</dbReference>
<dbReference type="GO" id="GO:0071035">
    <property type="term" value="P:nuclear polyadenylation-dependent rRNA catabolic process"/>
    <property type="evidence" value="ECO:0007669"/>
    <property type="project" value="TreeGrafter"/>
</dbReference>
<sequence length="207" mass="24016">MVREFAFDMEHTLTQYPKGESCLLQISTRHEDFIVDVLCPEVRNQMHLLKKPFEDHKIVAQGTSDPHWLKRDFGIETAQFVDSLVLSGGLSLDRIVCLSCGVRLFKSKTFISTTDWTVRPLSKQMIRYARLDTHFLLSAYDFFLMEFQNVSEADKVHKASLTRKFVQMTYLMSGDAARIFRELFLPLWRQSKLDKISDTGTQIVKNV</sequence>
<dbReference type="InterPro" id="IPR002562">
    <property type="entry name" value="3'-5'_exonuclease_dom"/>
</dbReference>
<dbReference type="PANTHER" id="PTHR12124">
    <property type="entry name" value="POLYMYOSITIS/SCLERODERMA AUTOANTIGEN-RELATED"/>
    <property type="match status" value="1"/>
</dbReference>
<dbReference type="InterPro" id="IPR012337">
    <property type="entry name" value="RNaseH-like_sf"/>
</dbReference>
<dbReference type="GO" id="GO:0071037">
    <property type="term" value="P:nuclear polyadenylation-dependent snRNA catabolic process"/>
    <property type="evidence" value="ECO:0007669"/>
    <property type="project" value="TreeGrafter"/>
</dbReference>
<reference evidence="3" key="3">
    <citation type="submission" date="2016-06" db="UniProtKB">
        <authorList>
            <consortium name="WormBaseParasite"/>
        </authorList>
    </citation>
    <scope>IDENTIFICATION</scope>
</reference>
<dbReference type="Pfam" id="PF01612">
    <property type="entry name" value="DNA_pol_A_exo1"/>
    <property type="match status" value="1"/>
</dbReference>
<dbReference type="GO" id="GO:0071036">
    <property type="term" value="P:nuclear polyadenylation-dependent snoRNA catabolic process"/>
    <property type="evidence" value="ECO:0007669"/>
    <property type="project" value="TreeGrafter"/>
</dbReference>
<dbReference type="GO" id="GO:0071044">
    <property type="term" value="P:histone mRNA catabolic process"/>
    <property type="evidence" value="ECO:0007669"/>
    <property type="project" value="TreeGrafter"/>
</dbReference>
<dbReference type="Gene3D" id="3.30.420.10">
    <property type="entry name" value="Ribonuclease H-like superfamily/Ribonuclease H"/>
    <property type="match status" value="1"/>
</dbReference>
<dbReference type="GO" id="GO:0000176">
    <property type="term" value="C:nuclear exosome (RNase complex)"/>
    <property type="evidence" value="ECO:0007669"/>
    <property type="project" value="TreeGrafter"/>
</dbReference>
<dbReference type="GO" id="GO:0000175">
    <property type="term" value="F:3'-5'-RNA exonuclease activity"/>
    <property type="evidence" value="ECO:0007669"/>
    <property type="project" value="InterPro"/>
</dbReference>
<proteinExistence type="predicted"/>
<reference evidence="2" key="2">
    <citation type="submission" date="2014-05" db="EMBL/GenBank/DDBJ databases">
        <title>The genome and life-stage specific transcriptomes of Globodera pallida elucidate key aspects of plant parasitism by a cyst nematode.</title>
        <authorList>
            <person name="Cotton J.A."/>
            <person name="Lilley C.J."/>
            <person name="Jones L.M."/>
            <person name="Kikuchi T."/>
            <person name="Reid A.J."/>
            <person name="Thorpe P."/>
            <person name="Tsai I.J."/>
            <person name="Beasley H."/>
            <person name="Blok V."/>
            <person name="Cock P.J.A."/>
            <person name="Van den Akker S.E."/>
            <person name="Holroyd N."/>
            <person name="Hunt M."/>
            <person name="Mantelin S."/>
            <person name="Naghra H."/>
            <person name="Pain A."/>
            <person name="Palomares-Rius J.E."/>
            <person name="Zarowiecki M."/>
            <person name="Berriman M."/>
            <person name="Jones J.T."/>
            <person name="Urwin P.E."/>
        </authorList>
    </citation>
    <scope>NUCLEOTIDE SEQUENCE [LARGE SCALE GENOMIC DNA]</scope>
    <source>
        <strain evidence="2">Lindley</strain>
    </source>
</reference>
<dbReference type="PANTHER" id="PTHR12124:SF47">
    <property type="entry name" value="EXOSOME COMPONENT 10"/>
    <property type="match status" value="1"/>
</dbReference>
<reference evidence="2" key="1">
    <citation type="submission" date="2013-12" db="EMBL/GenBank/DDBJ databases">
        <authorList>
            <person name="Aslett M."/>
        </authorList>
    </citation>
    <scope>NUCLEOTIDE SEQUENCE [LARGE SCALE GENOMIC DNA]</scope>
    <source>
        <strain evidence="2">Lindley</strain>
    </source>
</reference>
<dbReference type="GO" id="GO:0000467">
    <property type="term" value="P:exonucleolytic trimming to generate mature 3'-end of 5.8S rRNA from tricistronic rRNA transcript (SSU-rRNA, 5.8S rRNA, LSU-rRNA)"/>
    <property type="evidence" value="ECO:0007669"/>
    <property type="project" value="InterPro"/>
</dbReference>
<dbReference type="GO" id="GO:0071051">
    <property type="term" value="P:poly(A)-dependent snoRNA 3'-end processing"/>
    <property type="evidence" value="ECO:0007669"/>
    <property type="project" value="TreeGrafter"/>
</dbReference>
<dbReference type="WBParaSite" id="GPLIN_001194400">
    <property type="protein sequence ID" value="GPLIN_001194400"/>
    <property type="gene ID" value="GPLIN_001194400"/>
</dbReference>
<evidence type="ECO:0000313" key="2">
    <source>
        <dbReference type="Proteomes" id="UP000050741"/>
    </source>
</evidence>
<feature type="domain" description="3'-5' exonuclease" evidence="1">
    <location>
        <begin position="4"/>
        <end position="143"/>
    </location>
</feature>
<dbReference type="InterPro" id="IPR045092">
    <property type="entry name" value="Rrp6-like"/>
</dbReference>
<evidence type="ECO:0000259" key="1">
    <source>
        <dbReference type="Pfam" id="PF01612"/>
    </source>
</evidence>
<dbReference type="GO" id="GO:0071039">
    <property type="term" value="P:nuclear polyadenylation-dependent CUT catabolic process"/>
    <property type="evidence" value="ECO:0007669"/>
    <property type="project" value="TreeGrafter"/>
</dbReference>
<dbReference type="Proteomes" id="UP000050741">
    <property type="component" value="Unassembled WGS sequence"/>
</dbReference>